<dbReference type="InterPro" id="IPR001434">
    <property type="entry name" value="OmcB-like_DUF11"/>
</dbReference>
<dbReference type="NCBIfam" id="TIGR04131">
    <property type="entry name" value="Bac_Flav_CTERM"/>
    <property type="match status" value="1"/>
</dbReference>
<dbReference type="NCBIfam" id="TIGR01451">
    <property type="entry name" value="B_ant_repeat"/>
    <property type="match status" value="4"/>
</dbReference>
<dbReference type="STRING" id="104663.SAMN04488121_103138"/>
<gene>
    <name evidence="3" type="ORF">SAMN04488121_103138</name>
</gene>
<name>A0A1G7QR32_CHIFI</name>
<dbReference type="Gene3D" id="2.130.10.10">
    <property type="entry name" value="YVTN repeat-like/Quinoprotein amine dehydrogenase"/>
    <property type="match status" value="2"/>
</dbReference>
<reference evidence="3 4" key="1">
    <citation type="submission" date="2016-10" db="EMBL/GenBank/DDBJ databases">
        <authorList>
            <person name="de Groot N.N."/>
        </authorList>
    </citation>
    <scope>NUCLEOTIDE SEQUENCE [LARGE SCALE GENOMIC DNA]</scope>
    <source>
        <strain evidence="3 4">DSM 527</strain>
    </source>
</reference>
<feature type="region of interest" description="Disordered" evidence="1">
    <location>
        <begin position="982"/>
        <end position="1016"/>
    </location>
</feature>
<feature type="region of interest" description="Disordered" evidence="1">
    <location>
        <begin position="1271"/>
        <end position="1295"/>
    </location>
</feature>
<dbReference type="RefSeq" id="WP_089832450.1">
    <property type="nucleotide sequence ID" value="NZ_FNBN01000003.1"/>
</dbReference>
<evidence type="ECO:0000256" key="1">
    <source>
        <dbReference type="SAM" id="MobiDB-lite"/>
    </source>
</evidence>
<feature type="domain" description="DUF11" evidence="2">
    <location>
        <begin position="1178"/>
        <end position="1275"/>
    </location>
</feature>
<dbReference type="EMBL" id="FNBN01000003">
    <property type="protein sequence ID" value="SDG00339.1"/>
    <property type="molecule type" value="Genomic_DNA"/>
</dbReference>
<dbReference type="InterPro" id="IPR015943">
    <property type="entry name" value="WD40/YVTN_repeat-like_dom_sf"/>
</dbReference>
<dbReference type="PANTHER" id="PTHR43739:SF5">
    <property type="entry name" value="EXO-ALPHA-SIALIDASE"/>
    <property type="match status" value="1"/>
</dbReference>
<dbReference type="InterPro" id="IPR052025">
    <property type="entry name" value="Xyloglucanase_GH74"/>
</dbReference>
<dbReference type="Gene3D" id="2.60.40.1170">
    <property type="entry name" value="Mu homology domain, subdomain B"/>
    <property type="match status" value="1"/>
</dbReference>
<feature type="domain" description="DUF11" evidence="2">
    <location>
        <begin position="895"/>
        <end position="996"/>
    </location>
</feature>
<proteinExistence type="predicted"/>
<feature type="domain" description="DUF11" evidence="2">
    <location>
        <begin position="1038"/>
        <end position="1129"/>
    </location>
</feature>
<dbReference type="OrthoDB" id="9757947at2"/>
<dbReference type="Proteomes" id="UP000199045">
    <property type="component" value="Unassembled WGS sequence"/>
</dbReference>
<feature type="region of interest" description="Disordered" evidence="1">
    <location>
        <begin position="831"/>
        <end position="878"/>
    </location>
</feature>
<feature type="compositionally biased region" description="Polar residues" evidence="1">
    <location>
        <begin position="1271"/>
        <end position="1280"/>
    </location>
</feature>
<dbReference type="Pfam" id="PF01345">
    <property type="entry name" value="DUF11"/>
    <property type="match status" value="4"/>
</dbReference>
<dbReference type="SUPFAM" id="SSF110296">
    <property type="entry name" value="Oligoxyloglucan reducing end-specific cellobiohydrolase"/>
    <property type="match status" value="2"/>
</dbReference>
<evidence type="ECO:0000259" key="2">
    <source>
        <dbReference type="Pfam" id="PF01345"/>
    </source>
</evidence>
<feature type="compositionally biased region" description="Low complexity" evidence="1">
    <location>
        <begin position="853"/>
        <end position="866"/>
    </location>
</feature>
<protein>
    <submittedName>
        <fullName evidence="3">Conserved repeat domain-containing protein/gliding motility-associated C-terminal domain-containing protein</fullName>
    </submittedName>
</protein>
<dbReference type="GO" id="GO:0010411">
    <property type="term" value="P:xyloglucan metabolic process"/>
    <property type="evidence" value="ECO:0007669"/>
    <property type="project" value="TreeGrafter"/>
</dbReference>
<feature type="compositionally biased region" description="Polar residues" evidence="1">
    <location>
        <begin position="998"/>
        <end position="1010"/>
    </location>
</feature>
<feature type="compositionally biased region" description="Polar residues" evidence="1">
    <location>
        <begin position="843"/>
        <end position="852"/>
    </location>
</feature>
<accession>A0A1G7QR32</accession>
<feature type="domain" description="DUF11" evidence="2">
    <location>
        <begin position="746"/>
        <end position="837"/>
    </location>
</feature>
<sequence length="1391" mass="146645">MSFRIYLQCRQKVLAFSCLFLLIIVFQGYQVKAQTTASYVWKNAPIGGGGFVTGIITHKTSGDRYCRTDVGGAYRWDAANNKWVQLLDWLDESENGFVGVEALALDPQNPNNVYMLCGTSYINSGRTAILKSTDKGNTFTYTDVTAKFKAHGNGSGRGNGERLAVDPKNSNILFCGTRANGLWKSMDGGVTWNLAWNGVTTTPNENGICFVVYDPSSAAVGGATQTMYIGVSRTGGANIYKSTDGGASFTDISATTSFMPHRAALQGTTMYVTYSDDAGPQSSGGYGKLYKLNTATGVWTNVTPVHSKDYPYGGVSIDPTNVNRVIVSTCGMYWNNQFGTGWGDFVFLSTDGGSTWTLKNGANATYDSNGMAWTDGGAVNWMDCIEFDQSNLSKVRVVGGGGIYTCSDITATNPSWKYDVIGIEETAFLDGTSIPGGPFISSFGDVTGFVHEPLTSYPAKKLAPADQNNQSIAYAGANTSRVVRAANDGSVVYYSNDKGATWTGTATNMGKDGKVAISADGSTILHCPGGSTTTYYTTNNGASWSACSGVSLGSATPVADQVNPNYFYVYIPNNGQLLRSSDKGVSFSVAGTPGASTANYPWEAALIRTVPGFEGHVWVPLGRNGLKYSTNAGATYITVSNVTYCKSIGIGKAMPGSSYPTVFIWGTVSGVTGLFRSTDQGGTWLKINDDAHQFAGAPLLIGDMNVAGRVYMSSGGGRGLIYWEVINKSSANWKSAAYTGTGKGGAVKSGDVITYTIHVRNTGGVQLDNLTVIDTVPAHTVFVSADGGITPDANGKLTWTITSIAVGASDVTHSFTVKVANDLTNVTHITNTADVDNGDGTGQHPTTPSDQSNPNDPKTNPDPNEPSTDVPVDDGGKQSISWKSAAYTGTGQGGMVRSGNEITYTIHVRNTGDVALYNVNVIDTIPAFTVFVSADGGITPDANGKLTWTITNIPVGAADITRSFTVKVASDLTNAGYITNTAYVDGDSTTPPDPSNPNEPKTNPDPNEPSTEIPVDTGKLSLNWKSAQYTPSGINGGVTTGDLITYMVHIRNTGSIKLENVKIVDTIPAYTEFVSADEGITPDGNKKLSWTIAEIPVGSADIIRRFIVKVASELTGATNIINTAGVDNGNGKGNQPTSPPMTNDPGNPATDPTDGPSTSIPVDKLNNWECWKTVVTASGNDKVKPNEELTYTIHIRNTGNVAVDHLVVTDPIPEHTSFVSAGNGGTLDPSTNIVTWSVAAIAVGATTEITMVIKAADNLDSIPVIVNTASATDGTSTKPTSGCDPASPDCTGGTGTSISTIPGDAALVFANAMSPNGDGKNEYFIIKGLEKYPPASLFVFSRWGNMVYQSSAYNNNWDGAGLSEGTYYYKLVIAGADGKKTYTGWILLKRK</sequence>
<dbReference type="InterPro" id="IPR026341">
    <property type="entry name" value="T9SS_type_B"/>
</dbReference>
<dbReference type="PANTHER" id="PTHR43739">
    <property type="entry name" value="XYLOGLUCANASE (EUROFUNG)"/>
    <property type="match status" value="1"/>
</dbReference>
<evidence type="ECO:0000313" key="4">
    <source>
        <dbReference type="Proteomes" id="UP000199045"/>
    </source>
</evidence>
<feature type="compositionally biased region" description="Polar residues" evidence="1">
    <location>
        <begin position="1133"/>
        <end position="1145"/>
    </location>
</feature>
<organism evidence="3 4">
    <name type="scientific">Chitinophaga filiformis</name>
    <name type="common">Myxococcus filiformis</name>
    <name type="synonym">Flexibacter filiformis</name>
    <dbReference type="NCBI Taxonomy" id="104663"/>
    <lineage>
        <taxon>Bacteria</taxon>
        <taxon>Pseudomonadati</taxon>
        <taxon>Bacteroidota</taxon>
        <taxon>Chitinophagia</taxon>
        <taxon>Chitinophagales</taxon>
        <taxon>Chitinophagaceae</taxon>
        <taxon>Chitinophaga</taxon>
    </lineage>
</organism>
<evidence type="ECO:0000313" key="3">
    <source>
        <dbReference type="EMBL" id="SDG00339.1"/>
    </source>
</evidence>
<dbReference type="Pfam" id="PF13585">
    <property type="entry name" value="CHU_C"/>
    <property type="match status" value="1"/>
</dbReference>
<feature type="region of interest" description="Disordered" evidence="1">
    <location>
        <begin position="1122"/>
        <end position="1162"/>
    </location>
</feature>
<dbReference type="InterPro" id="IPR047589">
    <property type="entry name" value="DUF11_rpt"/>
</dbReference>